<dbReference type="Proteomes" id="UP000516046">
    <property type="component" value="Chromosome"/>
</dbReference>
<feature type="region of interest" description="Disordered" evidence="1">
    <location>
        <begin position="108"/>
        <end position="136"/>
    </location>
</feature>
<keyword evidence="3" id="KW-1185">Reference proteome</keyword>
<gene>
    <name evidence="2" type="ORF">H6X83_10335</name>
</gene>
<feature type="compositionally biased region" description="Basic and acidic residues" evidence="1">
    <location>
        <begin position="125"/>
        <end position="136"/>
    </location>
</feature>
<reference evidence="2 3" key="1">
    <citation type="submission" date="2020-08" db="EMBL/GenBank/DDBJ databases">
        <authorList>
            <person name="Ren C."/>
            <person name="Gu Y."/>
            <person name="Xu Y."/>
        </authorList>
    </citation>
    <scope>NUCLEOTIDE SEQUENCE [LARGE SCALE GENOMIC DNA]</scope>
    <source>
        <strain evidence="2 3">LBM18003</strain>
    </source>
</reference>
<dbReference type="EMBL" id="CP060696">
    <property type="protein sequence ID" value="QNO17337.1"/>
    <property type="molecule type" value="Genomic_DNA"/>
</dbReference>
<dbReference type="KEGG" id="caml:H6X83_10335"/>
<name>A0A7G9WF75_9FIRM</name>
<organism evidence="2 3">
    <name type="scientific">Caproicibacterium amylolyticum</name>
    <dbReference type="NCBI Taxonomy" id="2766537"/>
    <lineage>
        <taxon>Bacteria</taxon>
        <taxon>Bacillati</taxon>
        <taxon>Bacillota</taxon>
        <taxon>Clostridia</taxon>
        <taxon>Eubacteriales</taxon>
        <taxon>Oscillospiraceae</taxon>
        <taxon>Caproicibacterium</taxon>
    </lineage>
</organism>
<feature type="compositionally biased region" description="Basic and acidic residues" evidence="1">
    <location>
        <begin position="108"/>
        <end position="117"/>
    </location>
</feature>
<accession>A0A7G9WF75</accession>
<proteinExistence type="predicted"/>
<dbReference type="RefSeq" id="WP_212506406.1">
    <property type="nucleotide sequence ID" value="NZ_CP060696.1"/>
</dbReference>
<evidence type="ECO:0000256" key="1">
    <source>
        <dbReference type="SAM" id="MobiDB-lite"/>
    </source>
</evidence>
<sequence>MTTWLELHQEMPRHKKLLVLARLLKVDRRYAVGIMIDLWTWSLDNADSDGNLSGMTADDIEMALDWPVKKSGDLIAALLKAKLLEDRGGTYALHDWADYTGKLSERREIKREQDRKRQEKRRQKKCDTGEKKSVTNEECHAPVTRDVTHVSHENRGDYPTVPDRTVPDLVLKDLDLKQEPLCPKVPTADAGDFEEVQKAFSGKVKAEPSALDERSLAELLIKHGKSALLAAIEETCVCHGHSVQYVKAVLENSRAESGQRLPAGQKSNQSSTDLSGPERYKKFAKGSVSQ</sequence>
<evidence type="ECO:0000313" key="2">
    <source>
        <dbReference type="EMBL" id="QNO17337.1"/>
    </source>
</evidence>
<protein>
    <submittedName>
        <fullName evidence="2">Uncharacterized protein</fullName>
    </submittedName>
</protein>
<feature type="region of interest" description="Disordered" evidence="1">
    <location>
        <begin position="255"/>
        <end position="290"/>
    </location>
</feature>
<evidence type="ECO:0000313" key="3">
    <source>
        <dbReference type="Proteomes" id="UP000516046"/>
    </source>
</evidence>
<dbReference type="AlphaFoldDB" id="A0A7G9WF75"/>
<feature type="compositionally biased region" description="Polar residues" evidence="1">
    <location>
        <begin position="265"/>
        <end position="274"/>
    </location>
</feature>